<evidence type="ECO:0000259" key="3">
    <source>
        <dbReference type="Pfam" id="PF08241"/>
    </source>
</evidence>
<dbReference type="EMBL" id="JAGMUU010000005">
    <property type="protein sequence ID" value="KAH7152028.1"/>
    <property type="molecule type" value="Genomic_DNA"/>
</dbReference>
<dbReference type="InterPro" id="IPR013216">
    <property type="entry name" value="Methyltransf_11"/>
</dbReference>
<dbReference type="GO" id="GO:0008757">
    <property type="term" value="F:S-adenosylmethionine-dependent methyltransferase activity"/>
    <property type="evidence" value="ECO:0007669"/>
    <property type="project" value="InterPro"/>
</dbReference>
<reference evidence="4" key="1">
    <citation type="journal article" date="2021" name="Nat. Commun.">
        <title>Genetic determinants of endophytism in the Arabidopsis root mycobiome.</title>
        <authorList>
            <person name="Mesny F."/>
            <person name="Miyauchi S."/>
            <person name="Thiergart T."/>
            <person name="Pickel B."/>
            <person name="Atanasova L."/>
            <person name="Karlsson M."/>
            <person name="Huettel B."/>
            <person name="Barry K.W."/>
            <person name="Haridas S."/>
            <person name="Chen C."/>
            <person name="Bauer D."/>
            <person name="Andreopoulos W."/>
            <person name="Pangilinan J."/>
            <person name="LaButti K."/>
            <person name="Riley R."/>
            <person name="Lipzen A."/>
            <person name="Clum A."/>
            <person name="Drula E."/>
            <person name="Henrissat B."/>
            <person name="Kohler A."/>
            <person name="Grigoriev I.V."/>
            <person name="Martin F.M."/>
            <person name="Hacquard S."/>
        </authorList>
    </citation>
    <scope>NUCLEOTIDE SEQUENCE</scope>
    <source>
        <strain evidence="4">MPI-CAGE-AT-0021</strain>
    </source>
</reference>
<organism evidence="4 5">
    <name type="scientific">Dactylonectria estremocensis</name>
    <dbReference type="NCBI Taxonomy" id="1079267"/>
    <lineage>
        <taxon>Eukaryota</taxon>
        <taxon>Fungi</taxon>
        <taxon>Dikarya</taxon>
        <taxon>Ascomycota</taxon>
        <taxon>Pezizomycotina</taxon>
        <taxon>Sordariomycetes</taxon>
        <taxon>Hypocreomycetidae</taxon>
        <taxon>Hypocreales</taxon>
        <taxon>Nectriaceae</taxon>
        <taxon>Dactylonectria</taxon>
    </lineage>
</organism>
<dbReference type="CDD" id="cd02440">
    <property type="entry name" value="AdoMet_MTases"/>
    <property type="match status" value="1"/>
</dbReference>
<evidence type="ECO:0000256" key="1">
    <source>
        <dbReference type="ARBA" id="ARBA00022679"/>
    </source>
</evidence>
<keyword evidence="4" id="KW-0489">Methyltransferase</keyword>
<name>A0A9P9F039_9HYPO</name>
<proteinExistence type="predicted"/>
<dbReference type="InterPro" id="IPR029063">
    <property type="entry name" value="SAM-dependent_MTases_sf"/>
</dbReference>
<comment type="caution">
    <text evidence="4">The sequence shown here is derived from an EMBL/GenBank/DDBJ whole genome shotgun (WGS) entry which is preliminary data.</text>
</comment>
<dbReference type="Proteomes" id="UP000717696">
    <property type="component" value="Unassembled WGS sequence"/>
</dbReference>
<protein>
    <submittedName>
        <fullName evidence="4">S-adenosyl-L-methionine-dependent methyltransferase</fullName>
    </submittedName>
</protein>
<gene>
    <name evidence="4" type="ORF">B0J13DRAFT_658352</name>
</gene>
<feature type="region of interest" description="Disordered" evidence="2">
    <location>
        <begin position="1"/>
        <end position="20"/>
    </location>
</feature>
<dbReference type="Pfam" id="PF08241">
    <property type="entry name" value="Methyltransf_11"/>
    <property type="match status" value="1"/>
</dbReference>
<evidence type="ECO:0000313" key="4">
    <source>
        <dbReference type="EMBL" id="KAH7152028.1"/>
    </source>
</evidence>
<evidence type="ECO:0000256" key="2">
    <source>
        <dbReference type="SAM" id="MobiDB-lite"/>
    </source>
</evidence>
<sequence length="259" mass="28924">MAHHHCDHHHHGAEKSLGEQNKEHFDQVAADVFSIPWIVELSNQITTDLQENVEWLGFKRSTMGGSSHTIKMLDYACGNGLASRALAPFVDSIRGMDISSGMVEQYNKKAQEEGFSPEQRRAIACDLLRPDATPSLELDSPEFHGFDVIAMCMALHHVEDHMLMIQKLSERLAQGGVLVIVDWVTPSESGCPLAEKAQEMANHTITRLGFEESDVKEAYKMAGLEGWGWKWASKRCKMPEEIGGEQQLFIARGEKPITP</sequence>
<feature type="compositionally biased region" description="Basic residues" evidence="2">
    <location>
        <begin position="1"/>
        <end position="12"/>
    </location>
</feature>
<dbReference type="PANTHER" id="PTHR43861">
    <property type="entry name" value="TRANS-ACONITATE 2-METHYLTRANSFERASE-RELATED"/>
    <property type="match status" value="1"/>
</dbReference>
<dbReference type="Gene3D" id="3.40.50.150">
    <property type="entry name" value="Vaccinia Virus protein VP39"/>
    <property type="match status" value="1"/>
</dbReference>
<dbReference type="PANTHER" id="PTHR43861:SF3">
    <property type="entry name" value="PUTATIVE (AFU_ORTHOLOGUE AFUA_2G14390)-RELATED"/>
    <property type="match status" value="1"/>
</dbReference>
<evidence type="ECO:0000313" key="5">
    <source>
        <dbReference type="Proteomes" id="UP000717696"/>
    </source>
</evidence>
<feature type="domain" description="Methyltransferase type 11" evidence="3">
    <location>
        <begin position="73"/>
        <end position="180"/>
    </location>
</feature>
<keyword evidence="1" id="KW-0808">Transferase</keyword>
<accession>A0A9P9F039</accession>
<keyword evidence="5" id="KW-1185">Reference proteome</keyword>
<dbReference type="OrthoDB" id="3647at2759"/>
<dbReference type="SUPFAM" id="SSF53335">
    <property type="entry name" value="S-adenosyl-L-methionine-dependent methyltransferases"/>
    <property type="match status" value="1"/>
</dbReference>
<dbReference type="AlphaFoldDB" id="A0A9P9F039"/>
<dbReference type="GO" id="GO:0032259">
    <property type="term" value="P:methylation"/>
    <property type="evidence" value="ECO:0007669"/>
    <property type="project" value="UniProtKB-KW"/>
</dbReference>